<comment type="caution">
    <text evidence="4">The sequence shown here is derived from an EMBL/GenBank/DDBJ whole genome shotgun (WGS) entry which is preliminary data.</text>
</comment>
<gene>
    <name evidence="4" type="ORF">SSIM_08285</name>
</gene>
<evidence type="ECO:0000259" key="3">
    <source>
        <dbReference type="Pfam" id="PF17836"/>
    </source>
</evidence>
<evidence type="ECO:0000256" key="1">
    <source>
        <dbReference type="ARBA" id="ARBA00022679"/>
    </source>
</evidence>
<dbReference type="Pfam" id="PF17836">
    <property type="entry name" value="PglD_N"/>
    <property type="match status" value="1"/>
</dbReference>
<dbReference type="SUPFAM" id="SSF51161">
    <property type="entry name" value="Trimeric LpxA-like enzymes"/>
    <property type="match status" value="1"/>
</dbReference>
<dbReference type="Gene3D" id="2.160.10.10">
    <property type="entry name" value="Hexapeptide repeat proteins"/>
    <property type="match status" value="1"/>
</dbReference>
<reference evidence="4 5" key="1">
    <citation type="journal article" date="2013" name="Genome Announc.">
        <title>Draft Genome Sequence of Staphylococcus simulans UMC-CNS-990, Isolated from a Case of Chronic Bovine Mastitis.</title>
        <authorList>
            <person name="Calcutt M.J."/>
            <person name="Foecking M.F."/>
            <person name="Hsieh H.Y."/>
            <person name="Perry J."/>
            <person name="Stewart G.C."/>
            <person name="Middleton J.R."/>
        </authorList>
    </citation>
    <scope>NUCLEOTIDE SEQUENCE [LARGE SCALE GENOMIC DNA]</scope>
    <source>
        <strain evidence="4 5">UMC-CNS-990</strain>
    </source>
</reference>
<dbReference type="RefSeq" id="WP_023015741.1">
    <property type="nucleotide sequence ID" value="NZ_AXDY01000006.1"/>
</dbReference>
<name>A0ABN0PCJ5_STASI</name>
<evidence type="ECO:0000313" key="4">
    <source>
        <dbReference type="EMBL" id="ERS93273.1"/>
    </source>
</evidence>
<dbReference type="CDD" id="cd03360">
    <property type="entry name" value="LbH_AT_putative"/>
    <property type="match status" value="1"/>
</dbReference>
<keyword evidence="1" id="KW-0808">Transferase</keyword>
<dbReference type="InterPro" id="IPR018357">
    <property type="entry name" value="Hexapep_transf_CS"/>
</dbReference>
<proteinExistence type="predicted"/>
<dbReference type="Gene3D" id="3.40.50.20">
    <property type="match status" value="1"/>
</dbReference>
<dbReference type="EMBL" id="AXDY01000006">
    <property type="protein sequence ID" value="ERS93273.1"/>
    <property type="molecule type" value="Genomic_DNA"/>
</dbReference>
<evidence type="ECO:0000256" key="2">
    <source>
        <dbReference type="ARBA" id="ARBA00022737"/>
    </source>
</evidence>
<organism evidence="4 5">
    <name type="scientific">Staphylococcus simulans UMC-CNS-990</name>
    <dbReference type="NCBI Taxonomy" id="1405498"/>
    <lineage>
        <taxon>Bacteria</taxon>
        <taxon>Bacillati</taxon>
        <taxon>Bacillota</taxon>
        <taxon>Bacilli</taxon>
        <taxon>Bacillales</taxon>
        <taxon>Staphylococcaceae</taxon>
        <taxon>Staphylococcus</taxon>
    </lineage>
</organism>
<dbReference type="Proteomes" id="UP000017131">
    <property type="component" value="Unassembled WGS sequence"/>
</dbReference>
<dbReference type="InterPro" id="IPR041561">
    <property type="entry name" value="PglD_N"/>
</dbReference>
<keyword evidence="2" id="KW-0677">Repeat</keyword>
<dbReference type="InterPro" id="IPR050179">
    <property type="entry name" value="Trans_hexapeptide_repeat"/>
</dbReference>
<dbReference type="InterPro" id="IPR001451">
    <property type="entry name" value="Hexapep"/>
</dbReference>
<dbReference type="PANTHER" id="PTHR43300">
    <property type="entry name" value="ACETYLTRANSFERASE"/>
    <property type="match status" value="1"/>
</dbReference>
<keyword evidence="5" id="KW-1185">Reference proteome</keyword>
<dbReference type="InterPro" id="IPR020019">
    <property type="entry name" value="AcTrfase_PglD-like"/>
</dbReference>
<feature type="domain" description="PglD N-terminal" evidence="3">
    <location>
        <begin position="4"/>
        <end position="79"/>
    </location>
</feature>
<dbReference type="Pfam" id="PF00132">
    <property type="entry name" value="Hexapep"/>
    <property type="match status" value="1"/>
</dbReference>
<sequence length="206" mass="22231">MKSILIIGNGGHAKVVRDVIEAEGNYKVGGYLDDNIEKMYKENDLIFDNLRNIRLYQENYYFVIAIGNNKVRNKIFDKINVPIERFPVFIHPHAIISKTAEIGNGTVVMPGAIVNADTVIGKHAIINTGSIVEHDCLIKDYTHISPGAVLTGNVSVGESTQVGANATVIPNLKIGVHVMVGAGSTVISNVRDNVTVAGSPAKVIKE</sequence>
<evidence type="ECO:0000313" key="5">
    <source>
        <dbReference type="Proteomes" id="UP000017131"/>
    </source>
</evidence>
<protein>
    <recommendedName>
        <fullName evidence="3">PglD N-terminal domain-containing protein</fullName>
    </recommendedName>
</protein>
<dbReference type="NCBIfam" id="TIGR03570">
    <property type="entry name" value="NeuD_NnaD"/>
    <property type="match status" value="1"/>
</dbReference>
<accession>A0ABN0PCJ5</accession>
<dbReference type="PANTHER" id="PTHR43300:SF7">
    <property type="entry name" value="UDP-N-ACETYLBACILLOSAMINE N-ACETYLTRANSFERASE"/>
    <property type="match status" value="1"/>
</dbReference>
<dbReference type="PROSITE" id="PS00101">
    <property type="entry name" value="HEXAPEP_TRANSFERASES"/>
    <property type="match status" value="1"/>
</dbReference>
<dbReference type="InterPro" id="IPR011004">
    <property type="entry name" value="Trimer_LpxA-like_sf"/>
</dbReference>